<reference evidence="2 3" key="1">
    <citation type="journal article" date="2021" name="Elife">
        <title>Chloroplast acquisition without the gene transfer in kleptoplastic sea slugs, Plakobranchus ocellatus.</title>
        <authorList>
            <person name="Maeda T."/>
            <person name="Takahashi S."/>
            <person name="Yoshida T."/>
            <person name="Shimamura S."/>
            <person name="Takaki Y."/>
            <person name="Nagai Y."/>
            <person name="Toyoda A."/>
            <person name="Suzuki Y."/>
            <person name="Arimoto A."/>
            <person name="Ishii H."/>
            <person name="Satoh N."/>
            <person name="Nishiyama T."/>
            <person name="Hasebe M."/>
            <person name="Maruyama T."/>
            <person name="Minagawa J."/>
            <person name="Obokata J."/>
            <person name="Shigenobu S."/>
        </authorList>
    </citation>
    <scope>NUCLEOTIDE SEQUENCE [LARGE SCALE GENOMIC DNA]</scope>
</reference>
<protein>
    <submittedName>
        <fullName evidence="2">Uncharacterized protein</fullName>
    </submittedName>
</protein>
<comment type="caution">
    <text evidence="2">The sequence shown here is derived from an EMBL/GenBank/DDBJ whole genome shotgun (WGS) entry which is preliminary data.</text>
</comment>
<evidence type="ECO:0000313" key="2">
    <source>
        <dbReference type="EMBL" id="GFR87722.1"/>
    </source>
</evidence>
<evidence type="ECO:0000256" key="1">
    <source>
        <dbReference type="SAM" id="Phobius"/>
    </source>
</evidence>
<keyword evidence="3" id="KW-1185">Reference proteome</keyword>
<dbReference type="EMBL" id="BMAT01008555">
    <property type="protein sequence ID" value="GFR87722.1"/>
    <property type="molecule type" value="Genomic_DNA"/>
</dbReference>
<evidence type="ECO:0000313" key="3">
    <source>
        <dbReference type="Proteomes" id="UP000762676"/>
    </source>
</evidence>
<proteinExistence type="predicted"/>
<organism evidence="2 3">
    <name type="scientific">Elysia marginata</name>
    <dbReference type="NCBI Taxonomy" id="1093978"/>
    <lineage>
        <taxon>Eukaryota</taxon>
        <taxon>Metazoa</taxon>
        <taxon>Spiralia</taxon>
        <taxon>Lophotrochozoa</taxon>
        <taxon>Mollusca</taxon>
        <taxon>Gastropoda</taxon>
        <taxon>Heterobranchia</taxon>
        <taxon>Euthyneura</taxon>
        <taxon>Panpulmonata</taxon>
        <taxon>Sacoglossa</taxon>
        <taxon>Placobranchoidea</taxon>
        <taxon>Plakobranchidae</taxon>
        <taxon>Elysia</taxon>
    </lineage>
</organism>
<feature type="transmembrane region" description="Helical" evidence="1">
    <location>
        <begin position="31"/>
        <end position="49"/>
    </location>
</feature>
<name>A0AAV4GQR8_9GAST</name>
<accession>A0AAV4GQR8</accession>
<keyword evidence="1" id="KW-0472">Membrane</keyword>
<keyword evidence="1" id="KW-0812">Transmembrane</keyword>
<sequence>MQFGCGFAKPGAARNPTPAWMVHFRSVDVKPYALMNTCLLAVVAAAVLVRVAAAAVVAVAVVVVVVHAPFVFLLFVLNC</sequence>
<feature type="transmembrane region" description="Helical" evidence="1">
    <location>
        <begin position="55"/>
        <end position="77"/>
    </location>
</feature>
<dbReference type="AlphaFoldDB" id="A0AAV4GQR8"/>
<gene>
    <name evidence="2" type="ORF">ElyMa_004230900</name>
</gene>
<dbReference type="Proteomes" id="UP000762676">
    <property type="component" value="Unassembled WGS sequence"/>
</dbReference>
<keyword evidence="1" id="KW-1133">Transmembrane helix</keyword>